<name>A0ACC3A0A8_9EURO</name>
<sequence length="441" mass="52103">MTINFVIWKAFRGWLEQHLAYLADLQEQNPQMKQVYLQGLEDEINGCNELLELMIDPRCQNIDECIPFKGELIQLPWMCTFPRSFSLFRDKALCYKFDQDHPVGRRVEVLCYFLEKLSHHWPRETRVLEGIKVHAIALQDKYYHRVQHFDKLGATLEQERQWRAQMDIWSRVFMRAQDAIGVAKFIRFKMGLPVHDIGSTRKPGAQENLNYRRLQPLCQENWTSHDPVAMKNDQVNHEEIQKIGLSDRVVNQLRDDADEMIDRVFDDFSDVSMKEKELFFVFANMDFWTSSENVVPDESHPFLDPLFDNRRSKEWWKFKNVGRLELKIVAGLSGLYEEPGHDFFLDSLEGDEFEQLEEASEDDIRFGDWTGYWFDLYIQRLDDECNTIDASRQLEPIARYYDSNESEGENGESEGEISDMYGPDPDQDDQRYSEESEAYSE</sequence>
<reference evidence="1" key="1">
    <citation type="submission" date="2022-10" db="EMBL/GenBank/DDBJ databases">
        <title>Culturing micro-colonial fungi from biological soil crusts in the Mojave desert and describing Neophaeococcomyces mojavensis, and introducing the new genera and species Taxawa tesnikishii.</title>
        <authorList>
            <person name="Kurbessoian T."/>
            <person name="Stajich J.E."/>
        </authorList>
    </citation>
    <scope>NUCLEOTIDE SEQUENCE</scope>
    <source>
        <strain evidence="1">JES_112</strain>
    </source>
</reference>
<comment type="caution">
    <text evidence="1">The sequence shown here is derived from an EMBL/GenBank/DDBJ whole genome shotgun (WGS) entry which is preliminary data.</text>
</comment>
<gene>
    <name evidence="1" type="ORF">H2198_007500</name>
</gene>
<evidence type="ECO:0000313" key="2">
    <source>
        <dbReference type="Proteomes" id="UP001172386"/>
    </source>
</evidence>
<protein>
    <submittedName>
        <fullName evidence="1">Uncharacterized protein</fullName>
    </submittedName>
</protein>
<organism evidence="1 2">
    <name type="scientific">Neophaeococcomyces mojaviensis</name>
    <dbReference type="NCBI Taxonomy" id="3383035"/>
    <lineage>
        <taxon>Eukaryota</taxon>
        <taxon>Fungi</taxon>
        <taxon>Dikarya</taxon>
        <taxon>Ascomycota</taxon>
        <taxon>Pezizomycotina</taxon>
        <taxon>Eurotiomycetes</taxon>
        <taxon>Chaetothyriomycetidae</taxon>
        <taxon>Chaetothyriales</taxon>
        <taxon>Chaetothyriales incertae sedis</taxon>
        <taxon>Neophaeococcomyces</taxon>
    </lineage>
</organism>
<evidence type="ECO:0000313" key="1">
    <source>
        <dbReference type="EMBL" id="KAJ9653311.1"/>
    </source>
</evidence>
<dbReference type="Proteomes" id="UP001172386">
    <property type="component" value="Unassembled WGS sequence"/>
</dbReference>
<dbReference type="EMBL" id="JAPDRQ010000159">
    <property type="protein sequence ID" value="KAJ9653311.1"/>
    <property type="molecule type" value="Genomic_DNA"/>
</dbReference>
<accession>A0ACC3A0A8</accession>
<keyword evidence="2" id="KW-1185">Reference proteome</keyword>
<proteinExistence type="predicted"/>